<dbReference type="Pfam" id="PF01208">
    <property type="entry name" value="URO-D"/>
    <property type="match status" value="1"/>
</dbReference>
<gene>
    <name evidence="9" type="ORF">MNBD_ALPHA08-850</name>
</gene>
<dbReference type="InterPro" id="IPR038071">
    <property type="entry name" value="UROD/MetE-like_sf"/>
</dbReference>
<reference evidence="9" key="1">
    <citation type="submission" date="2018-06" db="EMBL/GenBank/DDBJ databases">
        <authorList>
            <person name="Zhirakovskaya E."/>
        </authorList>
    </citation>
    <scope>NUCLEOTIDE SEQUENCE</scope>
</reference>
<protein>
    <recommendedName>
        <fullName evidence="3">uroporphyrinogen decarboxylase</fullName>
        <ecNumber evidence="3">4.1.1.37</ecNumber>
    </recommendedName>
</protein>
<dbReference type="Gene3D" id="3.20.20.210">
    <property type="match status" value="1"/>
</dbReference>
<dbReference type="EC" id="4.1.1.37" evidence="3"/>
<sequence>MTESSSSSSSGKALIDVLTGCSNTRRPLWFMRQAGRYLEEYREVRKKAGSFLDLCYNPEMAAEVTIQPLKRFDLDAAILFSDILVIPQAMGCDLGFVQNEGPKVSTVRSLSEVEHLQTEGVVEFLAPVMETVKLVKPELEKQVAFIGFCGAPWTVATYMIEGGTSSDRFLAKKAAFDGEPWFDLMIDKLVLASIDYLVAQVEAGVEVLQIFDSWASDLPDLQREKYCYAPIARIIDGIRARGVTVPVIGFAKGLGAGQLDFCDRIAVEAIGVESSLPLKWISDNLIEKTVVQGNLDPVLLDAGGRGLADGVRHIVSNLPKERHIFNLGHGVRQTTDVKHIHEMIDLVREFDQ</sequence>
<dbReference type="PANTHER" id="PTHR21091:SF169">
    <property type="entry name" value="UROPORPHYRINOGEN DECARBOXYLASE"/>
    <property type="match status" value="1"/>
</dbReference>
<dbReference type="PROSITE" id="PS00906">
    <property type="entry name" value="UROD_1"/>
    <property type="match status" value="1"/>
</dbReference>
<evidence type="ECO:0000259" key="8">
    <source>
        <dbReference type="PROSITE" id="PS00907"/>
    </source>
</evidence>
<dbReference type="InterPro" id="IPR006361">
    <property type="entry name" value="Uroporphyrinogen_deCO2ase_HemE"/>
</dbReference>
<comment type="pathway">
    <text evidence="1">Porphyrin-containing compound metabolism; protoporphyrin-IX biosynthesis; coproporphyrinogen-III from 5-aminolevulinate: step 4/4.</text>
</comment>
<evidence type="ECO:0000259" key="7">
    <source>
        <dbReference type="PROSITE" id="PS00906"/>
    </source>
</evidence>
<evidence type="ECO:0000313" key="9">
    <source>
        <dbReference type="EMBL" id="VAV91843.1"/>
    </source>
</evidence>
<dbReference type="AlphaFoldDB" id="A0A3B0S641"/>
<accession>A0A3B0S641</accession>
<dbReference type="GO" id="GO:0005829">
    <property type="term" value="C:cytosol"/>
    <property type="evidence" value="ECO:0007669"/>
    <property type="project" value="TreeGrafter"/>
</dbReference>
<dbReference type="HAMAP" id="MF_00218">
    <property type="entry name" value="URO_D"/>
    <property type="match status" value="1"/>
</dbReference>
<feature type="domain" description="Uroporphyrinogen decarboxylase (URO-D)" evidence="7">
    <location>
        <begin position="27"/>
        <end position="36"/>
    </location>
</feature>
<evidence type="ECO:0000256" key="5">
    <source>
        <dbReference type="ARBA" id="ARBA00023239"/>
    </source>
</evidence>
<name>A0A3B0S641_9ZZZZ</name>
<evidence type="ECO:0000256" key="2">
    <source>
        <dbReference type="ARBA" id="ARBA00009935"/>
    </source>
</evidence>
<keyword evidence="6" id="KW-0627">Porphyrin biosynthesis</keyword>
<dbReference type="SUPFAM" id="SSF51726">
    <property type="entry name" value="UROD/MetE-like"/>
    <property type="match status" value="1"/>
</dbReference>
<dbReference type="GO" id="GO:0019353">
    <property type="term" value="P:protoporphyrinogen IX biosynthetic process from glutamate"/>
    <property type="evidence" value="ECO:0007669"/>
    <property type="project" value="TreeGrafter"/>
</dbReference>
<dbReference type="PROSITE" id="PS00907">
    <property type="entry name" value="UROD_2"/>
    <property type="match status" value="1"/>
</dbReference>
<dbReference type="UniPathway" id="UPA00251">
    <property type="reaction ID" value="UER00321"/>
</dbReference>
<dbReference type="NCBIfam" id="TIGR01464">
    <property type="entry name" value="hemE"/>
    <property type="match status" value="1"/>
</dbReference>
<organism evidence="9">
    <name type="scientific">hydrothermal vent metagenome</name>
    <dbReference type="NCBI Taxonomy" id="652676"/>
    <lineage>
        <taxon>unclassified sequences</taxon>
        <taxon>metagenomes</taxon>
        <taxon>ecological metagenomes</taxon>
    </lineage>
</organism>
<proteinExistence type="inferred from homology"/>
<feature type="domain" description="Uroporphyrinogen decarboxylase (URO-D)" evidence="8">
    <location>
        <begin position="146"/>
        <end position="162"/>
    </location>
</feature>
<keyword evidence="5 9" id="KW-0456">Lyase</keyword>
<keyword evidence="4" id="KW-0210">Decarboxylase</keyword>
<dbReference type="InterPro" id="IPR000257">
    <property type="entry name" value="Uroporphyrinogen_deCOase"/>
</dbReference>
<dbReference type="EMBL" id="UOEC01000093">
    <property type="protein sequence ID" value="VAV91843.1"/>
    <property type="molecule type" value="Genomic_DNA"/>
</dbReference>
<evidence type="ECO:0000256" key="1">
    <source>
        <dbReference type="ARBA" id="ARBA00004804"/>
    </source>
</evidence>
<dbReference type="CDD" id="cd00717">
    <property type="entry name" value="URO-D"/>
    <property type="match status" value="1"/>
</dbReference>
<evidence type="ECO:0000256" key="3">
    <source>
        <dbReference type="ARBA" id="ARBA00012288"/>
    </source>
</evidence>
<comment type="similarity">
    <text evidence="2">Belongs to the uroporphyrinogen decarboxylase family.</text>
</comment>
<dbReference type="PANTHER" id="PTHR21091">
    <property type="entry name" value="METHYLTETRAHYDROFOLATE:HOMOCYSTEINE METHYLTRANSFERASE RELATED"/>
    <property type="match status" value="1"/>
</dbReference>
<evidence type="ECO:0000256" key="6">
    <source>
        <dbReference type="ARBA" id="ARBA00023244"/>
    </source>
</evidence>
<evidence type="ECO:0000256" key="4">
    <source>
        <dbReference type="ARBA" id="ARBA00022793"/>
    </source>
</evidence>
<dbReference type="GO" id="GO:0004853">
    <property type="term" value="F:uroporphyrinogen decarboxylase activity"/>
    <property type="evidence" value="ECO:0007669"/>
    <property type="project" value="UniProtKB-EC"/>
</dbReference>